<dbReference type="STRING" id="1797725.A3A49_01805"/>
<protein>
    <recommendedName>
        <fullName evidence="7">Orotidine-5'-phosphate decarboxylase</fullName>
        <ecNumber evidence="7">4.1.1.23</ecNumber>
    </recommendedName>
</protein>
<dbReference type="GO" id="GO:0044205">
    <property type="term" value="P:'de novo' UMP biosynthetic process"/>
    <property type="evidence" value="ECO:0007669"/>
    <property type="project" value="UniProtKB-UniPathway"/>
</dbReference>
<dbReference type="GO" id="GO:0004590">
    <property type="term" value="F:orotidine-5'-phosphate decarboxylase activity"/>
    <property type="evidence" value="ECO:0007669"/>
    <property type="project" value="UniProtKB-UniRule"/>
</dbReference>
<dbReference type="PROSITE" id="PS00156">
    <property type="entry name" value="OMPDECASE"/>
    <property type="match status" value="1"/>
</dbReference>
<dbReference type="InterPro" id="IPR013785">
    <property type="entry name" value="Aldolase_TIM"/>
</dbReference>
<evidence type="ECO:0000313" key="9">
    <source>
        <dbReference type="EMBL" id="OGD98016.1"/>
    </source>
</evidence>
<evidence type="ECO:0000256" key="2">
    <source>
        <dbReference type="ARBA" id="ARBA00008847"/>
    </source>
</evidence>
<organism evidence="9 10">
    <name type="scientific">Candidatus Curtissbacteria bacterium RIFCSPLOWO2_01_FULL_38_11b</name>
    <dbReference type="NCBI Taxonomy" id="1797725"/>
    <lineage>
        <taxon>Bacteria</taxon>
        <taxon>Candidatus Curtissiibacteriota</taxon>
    </lineage>
</organism>
<dbReference type="NCBIfam" id="TIGR02127">
    <property type="entry name" value="pyrF_sub2"/>
    <property type="match status" value="1"/>
</dbReference>
<evidence type="ECO:0000259" key="8">
    <source>
        <dbReference type="SMART" id="SM00934"/>
    </source>
</evidence>
<dbReference type="CDD" id="cd04725">
    <property type="entry name" value="OMP_decarboxylase_like"/>
    <property type="match status" value="1"/>
</dbReference>
<keyword evidence="5" id="KW-0456">Lyase</keyword>
<comment type="caution">
    <text evidence="9">The sequence shown here is derived from an EMBL/GenBank/DDBJ whole genome shotgun (WGS) entry which is preliminary data.</text>
</comment>
<dbReference type="PANTHER" id="PTHR43375">
    <property type="entry name" value="OROTIDINE 5'-PHOSPHATE DECARBOXYLASE"/>
    <property type="match status" value="1"/>
</dbReference>
<sequence length="259" mass="29397">MDFQKKLENIVRKNNSLICVGLDPDTATLRKGESFFFEFNKWLIDQTNDLVCAYKPNIAFYEAYGLDGLGQLKKTVLYLKNNYPDIPIILDAKRADIPNTAKMYAKAIFEYWGSDATTVYPHLGLDSIEPFLSYKDQQTFLLVKTSNPSSITFQNLKTEKGPYYLAVAKKIKKWNKKNVGIFVGATYPREIKELRELFPDKIFLSAGFGAQGADIKASIQAGIDKDKKGIIFNASRSIIFAKSPRKAAEDLRDEINKHR</sequence>
<evidence type="ECO:0000256" key="3">
    <source>
        <dbReference type="ARBA" id="ARBA00022793"/>
    </source>
</evidence>
<dbReference type="GO" id="GO:0006207">
    <property type="term" value="P:'de novo' pyrimidine nucleobase biosynthetic process"/>
    <property type="evidence" value="ECO:0007669"/>
    <property type="project" value="InterPro"/>
</dbReference>
<dbReference type="Gene3D" id="3.20.20.70">
    <property type="entry name" value="Aldolase class I"/>
    <property type="match status" value="1"/>
</dbReference>
<comment type="catalytic activity">
    <reaction evidence="6">
        <text>orotidine 5'-phosphate + H(+) = UMP + CO2</text>
        <dbReference type="Rhea" id="RHEA:11596"/>
        <dbReference type="ChEBI" id="CHEBI:15378"/>
        <dbReference type="ChEBI" id="CHEBI:16526"/>
        <dbReference type="ChEBI" id="CHEBI:57538"/>
        <dbReference type="ChEBI" id="CHEBI:57865"/>
        <dbReference type="EC" id="4.1.1.23"/>
    </reaction>
</comment>
<comment type="similarity">
    <text evidence="2">Belongs to the OMP decarboxylase family. Type 2 subfamily.</text>
</comment>
<dbReference type="AlphaFoldDB" id="A0A1F5H1J6"/>
<feature type="domain" description="Orotidine 5'-phosphate decarboxylase" evidence="8">
    <location>
        <begin position="17"/>
        <end position="251"/>
    </location>
</feature>
<dbReference type="UniPathway" id="UPA00070">
    <property type="reaction ID" value="UER00120"/>
</dbReference>
<dbReference type="Proteomes" id="UP000176740">
    <property type="component" value="Unassembled WGS sequence"/>
</dbReference>
<keyword evidence="3" id="KW-0210">Decarboxylase</keyword>
<dbReference type="InterPro" id="IPR018089">
    <property type="entry name" value="OMPdecase_AS"/>
</dbReference>
<dbReference type="EMBL" id="MFBO01000019">
    <property type="protein sequence ID" value="OGD98016.1"/>
    <property type="molecule type" value="Genomic_DNA"/>
</dbReference>
<dbReference type="SMART" id="SM00934">
    <property type="entry name" value="OMPdecase"/>
    <property type="match status" value="1"/>
</dbReference>
<dbReference type="SUPFAM" id="SSF51366">
    <property type="entry name" value="Ribulose-phoshate binding barrel"/>
    <property type="match status" value="1"/>
</dbReference>
<evidence type="ECO:0000256" key="1">
    <source>
        <dbReference type="ARBA" id="ARBA00004861"/>
    </source>
</evidence>
<comment type="pathway">
    <text evidence="1">Pyrimidine metabolism; UMP biosynthesis via de novo pathway; UMP from orotate: step 2/2.</text>
</comment>
<dbReference type="PANTHER" id="PTHR43375:SF1">
    <property type="entry name" value="OROTIDINE 5'-PHOSPHATE DECARBOXYLASE"/>
    <property type="match status" value="1"/>
</dbReference>
<dbReference type="InterPro" id="IPR011995">
    <property type="entry name" value="OMPdecase_type-2"/>
</dbReference>
<reference evidence="9 10" key="1">
    <citation type="journal article" date="2016" name="Nat. Commun.">
        <title>Thousands of microbial genomes shed light on interconnected biogeochemical processes in an aquifer system.</title>
        <authorList>
            <person name="Anantharaman K."/>
            <person name="Brown C.T."/>
            <person name="Hug L.A."/>
            <person name="Sharon I."/>
            <person name="Castelle C.J."/>
            <person name="Probst A.J."/>
            <person name="Thomas B.C."/>
            <person name="Singh A."/>
            <person name="Wilkins M.J."/>
            <person name="Karaoz U."/>
            <person name="Brodie E.L."/>
            <person name="Williams K.H."/>
            <person name="Hubbard S.S."/>
            <person name="Banfield J.F."/>
        </authorList>
    </citation>
    <scope>NUCLEOTIDE SEQUENCE [LARGE SCALE GENOMIC DNA]</scope>
</reference>
<dbReference type="EC" id="4.1.1.23" evidence="7"/>
<proteinExistence type="inferred from homology"/>
<gene>
    <name evidence="9" type="ORF">A3A49_01805</name>
</gene>
<evidence type="ECO:0000256" key="4">
    <source>
        <dbReference type="ARBA" id="ARBA00022975"/>
    </source>
</evidence>
<evidence type="ECO:0000256" key="7">
    <source>
        <dbReference type="NCBIfam" id="TIGR02127"/>
    </source>
</evidence>
<dbReference type="InterPro" id="IPR011060">
    <property type="entry name" value="RibuloseP-bd_barrel"/>
</dbReference>
<name>A0A1F5H1J6_9BACT</name>
<dbReference type="InterPro" id="IPR001754">
    <property type="entry name" value="OMPdeCOase_dom"/>
</dbReference>
<evidence type="ECO:0000256" key="6">
    <source>
        <dbReference type="ARBA" id="ARBA00049157"/>
    </source>
</evidence>
<keyword evidence="4" id="KW-0665">Pyrimidine biosynthesis</keyword>
<accession>A0A1F5H1J6</accession>
<dbReference type="Pfam" id="PF00215">
    <property type="entry name" value="OMPdecase"/>
    <property type="match status" value="1"/>
</dbReference>
<evidence type="ECO:0000313" key="10">
    <source>
        <dbReference type="Proteomes" id="UP000176740"/>
    </source>
</evidence>
<evidence type="ECO:0000256" key="5">
    <source>
        <dbReference type="ARBA" id="ARBA00023239"/>
    </source>
</evidence>